<dbReference type="RefSeq" id="WP_090499269.1">
    <property type="nucleotide sequence ID" value="NZ_FNCH01000006.1"/>
</dbReference>
<dbReference type="Pfam" id="PF13712">
    <property type="entry name" value="Glyco_tranf_2_5"/>
    <property type="match status" value="1"/>
</dbReference>
<dbReference type="AlphaFoldDB" id="A0A1G7U499"/>
<dbReference type="SUPFAM" id="SSF53448">
    <property type="entry name" value="Nucleotide-diphospho-sugar transferases"/>
    <property type="match status" value="1"/>
</dbReference>
<feature type="domain" description="Streptomycin biosynthesis protein StrF" evidence="1">
    <location>
        <begin position="4"/>
        <end position="189"/>
    </location>
</feature>
<evidence type="ECO:0000313" key="2">
    <source>
        <dbReference type="EMBL" id="SDG42091.1"/>
    </source>
</evidence>
<dbReference type="GO" id="GO:0016740">
    <property type="term" value="F:transferase activity"/>
    <property type="evidence" value="ECO:0007669"/>
    <property type="project" value="UniProtKB-KW"/>
</dbReference>
<evidence type="ECO:0000259" key="1">
    <source>
        <dbReference type="Pfam" id="PF13712"/>
    </source>
</evidence>
<dbReference type="Proteomes" id="UP000199643">
    <property type="component" value="Unassembled WGS sequence"/>
</dbReference>
<dbReference type="STRING" id="405671.SAMN05421827_106160"/>
<protein>
    <submittedName>
        <fullName evidence="2">Glycosyltransferase like family protein</fullName>
    </submittedName>
</protein>
<dbReference type="OrthoDB" id="7851643at2"/>
<organism evidence="2 3">
    <name type="scientific">Pedobacter terrae</name>
    <dbReference type="NCBI Taxonomy" id="405671"/>
    <lineage>
        <taxon>Bacteria</taxon>
        <taxon>Pseudomonadati</taxon>
        <taxon>Bacteroidota</taxon>
        <taxon>Sphingobacteriia</taxon>
        <taxon>Sphingobacteriales</taxon>
        <taxon>Sphingobacteriaceae</taxon>
        <taxon>Pedobacter</taxon>
    </lineage>
</organism>
<dbReference type="InterPro" id="IPR029044">
    <property type="entry name" value="Nucleotide-diphossugar_trans"/>
</dbReference>
<dbReference type="Gene3D" id="3.90.550.10">
    <property type="entry name" value="Spore Coat Polysaccharide Biosynthesis Protein SpsA, Chain A"/>
    <property type="match status" value="1"/>
</dbReference>
<name>A0A1G7U499_9SPHI</name>
<sequence>MISFVTCSINDIQFSLFEKSLKATVGTDYEIIKIENSISNYSLSTAYNMGAEKAKFPFLCFVHEDVVFKNDKWGSKLISFFEKNPQAGLVGIAGSTVKTLTPSIWANGLYDTDYYNLIQYYKKDHVSAHLRFKEGPENYKEVKTLDGVFLFTRKDVLKQHQFDEKLSKFHCYDLDLCFQIGQKFKIYVSYDVLLEHYSTGSLSKDWAEASIRLTEKWKHILPLGDIDRKKLIDIEWKNKKVFFFRMNILKYPLSSILSQFIKWGYFKNFSISKHFNFLKELISLKLKHKAR</sequence>
<keyword evidence="3" id="KW-1185">Reference proteome</keyword>
<dbReference type="EMBL" id="FNCH01000006">
    <property type="protein sequence ID" value="SDG42091.1"/>
    <property type="molecule type" value="Genomic_DNA"/>
</dbReference>
<gene>
    <name evidence="2" type="ORF">SAMN05421827_106160</name>
</gene>
<keyword evidence="2" id="KW-0808">Transferase</keyword>
<proteinExistence type="predicted"/>
<evidence type="ECO:0000313" key="3">
    <source>
        <dbReference type="Proteomes" id="UP000199643"/>
    </source>
</evidence>
<dbReference type="InterPro" id="IPR059123">
    <property type="entry name" value="StrF_dom"/>
</dbReference>
<reference evidence="3" key="1">
    <citation type="submission" date="2016-10" db="EMBL/GenBank/DDBJ databases">
        <authorList>
            <person name="Varghese N."/>
            <person name="Submissions S."/>
        </authorList>
    </citation>
    <scope>NUCLEOTIDE SEQUENCE [LARGE SCALE GENOMIC DNA]</scope>
    <source>
        <strain evidence="3">DSM 17933</strain>
    </source>
</reference>
<accession>A0A1G7U499</accession>